<sequence>MRTFRFDRKLCVRTFPRTIWDSPFFSYLYLFMAISSCYSHEWDCA</sequence>
<accession>A0A0E9QF24</accession>
<name>A0A0E9QF24_ANGAN</name>
<reference evidence="1" key="2">
    <citation type="journal article" date="2015" name="Fish Shellfish Immunol.">
        <title>Early steps in the European eel (Anguilla anguilla)-Vibrio vulnificus interaction in the gills: Role of the RtxA13 toxin.</title>
        <authorList>
            <person name="Callol A."/>
            <person name="Pajuelo D."/>
            <person name="Ebbesson L."/>
            <person name="Teles M."/>
            <person name="MacKenzie S."/>
            <person name="Amaro C."/>
        </authorList>
    </citation>
    <scope>NUCLEOTIDE SEQUENCE</scope>
</reference>
<evidence type="ECO:0000313" key="1">
    <source>
        <dbReference type="EMBL" id="JAH15466.1"/>
    </source>
</evidence>
<dbReference type="AlphaFoldDB" id="A0A0E9QF24"/>
<protein>
    <submittedName>
        <fullName evidence="1">Uncharacterized protein</fullName>
    </submittedName>
</protein>
<dbReference type="EMBL" id="GBXM01093111">
    <property type="protein sequence ID" value="JAH15466.1"/>
    <property type="molecule type" value="Transcribed_RNA"/>
</dbReference>
<proteinExistence type="predicted"/>
<organism evidence="1">
    <name type="scientific">Anguilla anguilla</name>
    <name type="common">European freshwater eel</name>
    <name type="synonym">Muraena anguilla</name>
    <dbReference type="NCBI Taxonomy" id="7936"/>
    <lineage>
        <taxon>Eukaryota</taxon>
        <taxon>Metazoa</taxon>
        <taxon>Chordata</taxon>
        <taxon>Craniata</taxon>
        <taxon>Vertebrata</taxon>
        <taxon>Euteleostomi</taxon>
        <taxon>Actinopterygii</taxon>
        <taxon>Neopterygii</taxon>
        <taxon>Teleostei</taxon>
        <taxon>Anguilliformes</taxon>
        <taxon>Anguillidae</taxon>
        <taxon>Anguilla</taxon>
    </lineage>
</organism>
<reference evidence="1" key="1">
    <citation type="submission" date="2014-11" db="EMBL/GenBank/DDBJ databases">
        <authorList>
            <person name="Amaro Gonzalez C."/>
        </authorList>
    </citation>
    <scope>NUCLEOTIDE SEQUENCE</scope>
</reference>